<accession>A0A2S6GJJ6</accession>
<sequence length="271" mass="27564">MGRAIARAFLAAGHTTTVWNRTPGKGDDLVGAVVAGTAADAVRASGLVVVCVIDYAAVREVLRPVAAELKGRTLVNLTADSPDNARAMADWAAQHGIDYLDGSILSPAATVGGPDAVVIYSGPEERYRAHQDTLSALGGVGTHLGTDPGRAAAFDVALLDLFWTSMSGVVHAFALARAEGVAGRELAPFARGIAGLLAGVVTEYAEHVDTGTHPGDDSTTRSALAGIRHVLHATRAKGLDAGVLTAAEAVAARAVESGRGDAGFSAVVDVL</sequence>
<keyword evidence="6" id="KW-1185">Reference proteome</keyword>
<evidence type="ECO:0000256" key="2">
    <source>
        <dbReference type="ARBA" id="ARBA00023002"/>
    </source>
</evidence>
<gene>
    <name evidence="5" type="ORF">CLV40_11460</name>
</gene>
<dbReference type="InterPro" id="IPR006115">
    <property type="entry name" value="6PGDH_NADP-bd"/>
</dbReference>
<feature type="domain" description="NADPH-dependent reductive aminase-like C-terminal" evidence="4">
    <location>
        <begin position="147"/>
        <end position="271"/>
    </location>
</feature>
<evidence type="ECO:0000313" key="5">
    <source>
        <dbReference type="EMBL" id="PPK65408.1"/>
    </source>
</evidence>
<dbReference type="InterPro" id="IPR015815">
    <property type="entry name" value="HIBADH-related"/>
</dbReference>
<dbReference type="InterPro" id="IPR051265">
    <property type="entry name" value="HIBADH-related_NP60_sf"/>
</dbReference>
<dbReference type="InterPro" id="IPR036291">
    <property type="entry name" value="NAD(P)-bd_dom_sf"/>
</dbReference>
<dbReference type="SUPFAM" id="SSF51735">
    <property type="entry name" value="NAD(P)-binding Rossmann-fold domains"/>
    <property type="match status" value="1"/>
</dbReference>
<proteinExistence type="inferred from homology"/>
<dbReference type="Gene3D" id="3.40.50.720">
    <property type="entry name" value="NAD(P)-binding Rossmann-like Domain"/>
    <property type="match status" value="1"/>
</dbReference>
<dbReference type="Gene3D" id="1.10.1040.10">
    <property type="entry name" value="N-(1-d-carboxylethyl)-l-norvaline Dehydrogenase, domain 2"/>
    <property type="match status" value="1"/>
</dbReference>
<dbReference type="InterPro" id="IPR048666">
    <property type="entry name" value="RedAm-like_C"/>
</dbReference>
<keyword evidence="2" id="KW-0560">Oxidoreductase</keyword>
<dbReference type="Pfam" id="PF21761">
    <property type="entry name" value="RedAm-like_C"/>
    <property type="match status" value="1"/>
</dbReference>
<dbReference type="GO" id="GO:0050661">
    <property type="term" value="F:NADP binding"/>
    <property type="evidence" value="ECO:0007669"/>
    <property type="project" value="InterPro"/>
</dbReference>
<protein>
    <submittedName>
        <fullName evidence="5">3-hydroxyisobutyrate dehydrogenase-like beta-hydroxyacid dehydrogenase</fullName>
    </submittedName>
</protein>
<dbReference type="PANTHER" id="PTHR43580:SF2">
    <property type="entry name" value="CYTOKINE-LIKE NUCLEAR FACTOR N-PAC"/>
    <property type="match status" value="1"/>
</dbReference>
<comment type="similarity">
    <text evidence="1">Belongs to the HIBADH-related family.</text>
</comment>
<dbReference type="EMBL" id="PTIX01000014">
    <property type="protein sequence ID" value="PPK65408.1"/>
    <property type="molecule type" value="Genomic_DNA"/>
</dbReference>
<reference evidence="5 6" key="1">
    <citation type="submission" date="2018-02" db="EMBL/GenBank/DDBJ databases">
        <title>Genomic Encyclopedia of Archaeal and Bacterial Type Strains, Phase II (KMG-II): from individual species to whole genera.</title>
        <authorList>
            <person name="Goeker M."/>
        </authorList>
    </citation>
    <scope>NUCLEOTIDE SEQUENCE [LARGE SCALE GENOMIC DNA]</scope>
    <source>
        <strain evidence="5 6">YU 961-1</strain>
    </source>
</reference>
<evidence type="ECO:0000313" key="6">
    <source>
        <dbReference type="Proteomes" id="UP000239203"/>
    </source>
</evidence>
<evidence type="ECO:0000259" key="3">
    <source>
        <dbReference type="Pfam" id="PF03446"/>
    </source>
</evidence>
<dbReference type="AlphaFoldDB" id="A0A2S6GJJ6"/>
<dbReference type="PANTHER" id="PTHR43580">
    <property type="entry name" value="OXIDOREDUCTASE GLYR1-RELATED"/>
    <property type="match status" value="1"/>
</dbReference>
<dbReference type="PIRSF" id="PIRSF000103">
    <property type="entry name" value="HIBADH"/>
    <property type="match status" value="1"/>
</dbReference>
<evidence type="ECO:0000256" key="1">
    <source>
        <dbReference type="ARBA" id="ARBA00009080"/>
    </source>
</evidence>
<dbReference type="Pfam" id="PF03446">
    <property type="entry name" value="NAD_binding_2"/>
    <property type="match status" value="1"/>
</dbReference>
<dbReference type="InterPro" id="IPR013328">
    <property type="entry name" value="6PGD_dom2"/>
</dbReference>
<dbReference type="GO" id="GO:0016491">
    <property type="term" value="F:oxidoreductase activity"/>
    <property type="evidence" value="ECO:0007669"/>
    <property type="project" value="UniProtKB-KW"/>
</dbReference>
<feature type="domain" description="6-phosphogluconate dehydrogenase NADP-binding" evidence="3">
    <location>
        <begin position="1"/>
        <end position="143"/>
    </location>
</feature>
<comment type="caution">
    <text evidence="5">The sequence shown here is derived from an EMBL/GenBank/DDBJ whole genome shotgun (WGS) entry which is preliminary data.</text>
</comment>
<dbReference type="Proteomes" id="UP000239203">
    <property type="component" value="Unassembled WGS sequence"/>
</dbReference>
<organism evidence="5 6">
    <name type="scientific">Actinokineospora auranticolor</name>
    <dbReference type="NCBI Taxonomy" id="155976"/>
    <lineage>
        <taxon>Bacteria</taxon>
        <taxon>Bacillati</taxon>
        <taxon>Actinomycetota</taxon>
        <taxon>Actinomycetes</taxon>
        <taxon>Pseudonocardiales</taxon>
        <taxon>Pseudonocardiaceae</taxon>
        <taxon>Actinokineospora</taxon>
    </lineage>
</organism>
<evidence type="ECO:0000259" key="4">
    <source>
        <dbReference type="Pfam" id="PF21761"/>
    </source>
</evidence>
<name>A0A2S6GJJ6_9PSEU</name>